<evidence type="ECO:0000256" key="1">
    <source>
        <dbReference type="SAM" id="SignalP"/>
    </source>
</evidence>
<dbReference type="SUPFAM" id="SSF75011">
    <property type="entry name" value="3-carboxy-cis,cis-mucoante lactonizing enzyme"/>
    <property type="match status" value="1"/>
</dbReference>
<protein>
    <recommendedName>
        <fullName evidence="4">Integral membrane protein</fullName>
    </recommendedName>
</protein>
<accession>A0A507ZT51</accession>
<keyword evidence="1" id="KW-0732">Signal</keyword>
<organism evidence="2 3">
    <name type="scientific">Marilutibacter aestuarii</name>
    <dbReference type="NCBI Taxonomy" id="1706195"/>
    <lineage>
        <taxon>Bacteria</taxon>
        <taxon>Pseudomonadati</taxon>
        <taxon>Pseudomonadota</taxon>
        <taxon>Gammaproteobacteria</taxon>
        <taxon>Lysobacterales</taxon>
        <taxon>Lysobacteraceae</taxon>
        <taxon>Marilutibacter</taxon>
    </lineage>
</organism>
<name>A0A507ZT51_9GAMM</name>
<gene>
    <name evidence="2" type="ORF">FKV25_14080</name>
</gene>
<dbReference type="RefSeq" id="WP_141519422.1">
    <property type="nucleotide sequence ID" value="NZ_VICE01000133.1"/>
</dbReference>
<dbReference type="AlphaFoldDB" id="A0A507ZT51"/>
<keyword evidence="3" id="KW-1185">Reference proteome</keyword>
<comment type="caution">
    <text evidence="2">The sequence shown here is derived from an EMBL/GenBank/DDBJ whole genome shotgun (WGS) entry which is preliminary data.</text>
</comment>
<evidence type="ECO:0008006" key="4">
    <source>
        <dbReference type="Google" id="ProtNLM"/>
    </source>
</evidence>
<feature type="chain" id="PRO_5021243265" description="Integral membrane protein" evidence="1">
    <location>
        <begin position="30"/>
        <end position="326"/>
    </location>
</feature>
<dbReference type="EMBL" id="VICE01000133">
    <property type="protein sequence ID" value="TQD40966.1"/>
    <property type="molecule type" value="Genomic_DNA"/>
</dbReference>
<evidence type="ECO:0000313" key="2">
    <source>
        <dbReference type="EMBL" id="TQD40966.1"/>
    </source>
</evidence>
<proteinExistence type="predicted"/>
<dbReference type="PROSITE" id="PS51257">
    <property type="entry name" value="PROKAR_LIPOPROTEIN"/>
    <property type="match status" value="1"/>
</dbReference>
<reference evidence="2 3" key="1">
    <citation type="submission" date="2019-06" db="EMBL/GenBank/DDBJ databases">
        <title>Lysobacter alkalisoli sp. nov. isolated from saline soil.</title>
        <authorList>
            <person name="Sun J.-Q."/>
            <person name="Xu L."/>
        </authorList>
    </citation>
    <scope>NUCLEOTIDE SEQUENCE [LARGE SCALE GENOMIC DNA]</scope>
    <source>
        <strain evidence="2 3">JCM 31130</strain>
    </source>
</reference>
<evidence type="ECO:0000313" key="3">
    <source>
        <dbReference type="Proteomes" id="UP000318212"/>
    </source>
</evidence>
<feature type="signal peptide" evidence="1">
    <location>
        <begin position="1"/>
        <end position="29"/>
    </location>
</feature>
<dbReference type="Proteomes" id="UP000318212">
    <property type="component" value="Unassembled WGS sequence"/>
</dbReference>
<sequence>MSGPRHRRNRPRPCWRAWLLSSCLPLALAACGSAEETAGDNGVQGVLLDAQMSEISGLAASRRHPGVLWMHDDGGNPARLFATDASGGRIATFTVEGVTKTDWEDMAAFVLDGRPYLLVADTGDNGGLRRTLQLHVFEEPAVLENARLSPAWSIAFRWPDGPLDCEAVAVDADGGQILLVSKKRTPPELFSLPLRPQGDGLQVAAARGALAGVPAPALDIPADAPRRRRYEHQVTAADLSPDGRRLAVMTYRDLMVYTRQGAEDWSRAIARPPAIAALPWLPQAEAMGWRADGSALLATGEFIPAPLFRIRPPSPPAPAAGTPPTP</sequence>
<dbReference type="OrthoDB" id="9798438at2"/>